<evidence type="ECO:0000256" key="1">
    <source>
        <dbReference type="SAM" id="Phobius"/>
    </source>
</evidence>
<dbReference type="PANTHER" id="PTHR11360:SF284">
    <property type="entry name" value="EG:103B4.3 PROTEIN-RELATED"/>
    <property type="match status" value="1"/>
</dbReference>
<dbReference type="InterPro" id="IPR050327">
    <property type="entry name" value="Proton-linked_MCT"/>
</dbReference>
<evidence type="ECO:0000313" key="3">
    <source>
        <dbReference type="EMBL" id="MFD1527054.1"/>
    </source>
</evidence>
<feature type="domain" description="Major facilitator superfamily (MFS) profile" evidence="2">
    <location>
        <begin position="17"/>
        <end position="208"/>
    </location>
</feature>
<comment type="caution">
    <text evidence="3">The sequence shown here is derived from an EMBL/GenBank/DDBJ whole genome shotgun (WGS) entry which is preliminary data.</text>
</comment>
<proteinExistence type="predicted"/>
<dbReference type="Pfam" id="PF07690">
    <property type="entry name" value="MFS_1"/>
    <property type="match status" value="1"/>
</dbReference>
<protein>
    <submittedName>
        <fullName evidence="3">MFS transporter</fullName>
    </submittedName>
</protein>
<dbReference type="InterPro" id="IPR020846">
    <property type="entry name" value="MFS_dom"/>
</dbReference>
<evidence type="ECO:0000259" key="2">
    <source>
        <dbReference type="PROSITE" id="PS50850"/>
    </source>
</evidence>
<accession>A0ABD6B826</accession>
<evidence type="ECO:0000313" key="4">
    <source>
        <dbReference type="Proteomes" id="UP001597111"/>
    </source>
</evidence>
<dbReference type="EMBL" id="JBHUDH010000142">
    <property type="protein sequence ID" value="MFD1527054.1"/>
    <property type="molecule type" value="Genomic_DNA"/>
</dbReference>
<feature type="transmembrane region" description="Helical" evidence="1">
    <location>
        <begin position="138"/>
        <end position="160"/>
    </location>
</feature>
<organism evidence="3 4">
    <name type="scientific">Halolamina salina</name>
    <dbReference type="NCBI Taxonomy" id="1220023"/>
    <lineage>
        <taxon>Archaea</taxon>
        <taxon>Methanobacteriati</taxon>
        <taxon>Methanobacteriota</taxon>
        <taxon>Stenosarchaea group</taxon>
        <taxon>Halobacteria</taxon>
        <taxon>Halobacteriales</taxon>
        <taxon>Haloferacaceae</taxon>
    </lineage>
</organism>
<dbReference type="InterPro" id="IPR036259">
    <property type="entry name" value="MFS_trans_sf"/>
</dbReference>
<reference evidence="3 4" key="1">
    <citation type="journal article" date="2019" name="Int. J. Syst. Evol. Microbiol.">
        <title>The Global Catalogue of Microorganisms (GCM) 10K type strain sequencing project: providing services to taxonomists for standard genome sequencing and annotation.</title>
        <authorList>
            <consortium name="The Broad Institute Genomics Platform"/>
            <consortium name="The Broad Institute Genome Sequencing Center for Infectious Disease"/>
            <person name="Wu L."/>
            <person name="Ma J."/>
        </authorList>
    </citation>
    <scope>NUCLEOTIDE SEQUENCE [LARGE SCALE GENOMIC DNA]</scope>
    <source>
        <strain evidence="3 4">CGMCC 1.12285</strain>
    </source>
</reference>
<feature type="transmembrane region" description="Helical" evidence="1">
    <location>
        <begin position="55"/>
        <end position="75"/>
    </location>
</feature>
<name>A0ABD6B826_9EURY</name>
<dbReference type="Proteomes" id="UP001597111">
    <property type="component" value="Unassembled WGS sequence"/>
</dbReference>
<keyword evidence="4" id="KW-1185">Reference proteome</keyword>
<dbReference type="InterPro" id="IPR011701">
    <property type="entry name" value="MFS"/>
</dbReference>
<dbReference type="PROSITE" id="PS50850">
    <property type="entry name" value="MFS"/>
    <property type="match status" value="1"/>
</dbReference>
<sequence>MFPSPPSLRRPYYGWAVVAASFLGTFVVFGLSYSFGVFLERIVDDFGGARGPSSLAFGVQTVAIYVGASGLGVLIDRYGTRRALAVGALLTVGGLAAASRAENLLTLILTYGVITGVGLSIVYVVAYGTVTRWFDRRLGLAGGLSSAGLGIGMFVVVPSAASLIAELGWRDVLLVLAAVAGGLLLLATLLVRDDPGSAGVDPPPEEFV</sequence>
<gene>
    <name evidence="3" type="ORF">ACFR9S_12240</name>
</gene>
<feature type="transmembrane region" description="Helical" evidence="1">
    <location>
        <begin position="172"/>
        <end position="191"/>
    </location>
</feature>
<dbReference type="PANTHER" id="PTHR11360">
    <property type="entry name" value="MONOCARBOXYLATE TRANSPORTER"/>
    <property type="match status" value="1"/>
</dbReference>
<dbReference type="Gene3D" id="1.20.1250.20">
    <property type="entry name" value="MFS general substrate transporter like domains"/>
    <property type="match status" value="1"/>
</dbReference>
<keyword evidence="1" id="KW-0472">Membrane</keyword>
<feature type="transmembrane region" description="Helical" evidence="1">
    <location>
        <begin position="104"/>
        <end position="126"/>
    </location>
</feature>
<keyword evidence="1" id="KW-1133">Transmembrane helix</keyword>
<dbReference type="SUPFAM" id="SSF103473">
    <property type="entry name" value="MFS general substrate transporter"/>
    <property type="match status" value="1"/>
</dbReference>
<feature type="transmembrane region" description="Helical" evidence="1">
    <location>
        <begin position="12"/>
        <end position="35"/>
    </location>
</feature>
<feature type="non-terminal residue" evidence="3">
    <location>
        <position position="208"/>
    </location>
</feature>
<dbReference type="RefSeq" id="WP_379818780.1">
    <property type="nucleotide sequence ID" value="NZ_JBHUDH010000142.1"/>
</dbReference>
<keyword evidence="1" id="KW-0812">Transmembrane</keyword>
<dbReference type="AlphaFoldDB" id="A0ABD6B826"/>
<feature type="transmembrane region" description="Helical" evidence="1">
    <location>
        <begin position="82"/>
        <end position="98"/>
    </location>
</feature>